<proteinExistence type="predicted"/>
<gene>
    <name evidence="3" type="ORF">GO499_13175</name>
</gene>
<evidence type="ECO:0000259" key="1">
    <source>
        <dbReference type="Pfam" id="PF00534"/>
    </source>
</evidence>
<keyword evidence="4" id="KW-1185">Reference proteome</keyword>
<dbReference type="Pfam" id="PF00534">
    <property type="entry name" value="Glycos_transf_1"/>
    <property type="match status" value="1"/>
</dbReference>
<evidence type="ECO:0000259" key="2">
    <source>
        <dbReference type="Pfam" id="PF13579"/>
    </source>
</evidence>
<dbReference type="InterPro" id="IPR050194">
    <property type="entry name" value="Glycosyltransferase_grp1"/>
</dbReference>
<name>A0A6P1T3K5_9RHOB</name>
<dbReference type="RefSeq" id="WP_161862611.1">
    <property type="nucleotide sequence ID" value="NZ_CP046620.1"/>
</dbReference>
<organism evidence="3 4">
    <name type="scientific">Algicella marina</name>
    <dbReference type="NCBI Taxonomy" id="2683284"/>
    <lineage>
        <taxon>Bacteria</taxon>
        <taxon>Pseudomonadati</taxon>
        <taxon>Pseudomonadota</taxon>
        <taxon>Alphaproteobacteria</taxon>
        <taxon>Rhodobacterales</taxon>
        <taxon>Paracoccaceae</taxon>
        <taxon>Algicella</taxon>
    </lineage>
</organism>
<feature type="domain" description="Glycosyltransferase subfamily 4-like N-terminal" evidence="2">
    <location>
        <begin position="16"/>
        <end position="216"/>
    </location>
</feature>
<dbReference type="InterPro" id="IPR027417">
    <property type="entry name" value="P-loop_NTPase"/>
</dbReference>
<sequence length="682" mass="77064">MRTVIISHAHPTSSLGGGEVAAYRQFRQMRADGADARFIGFQEAPEADDPFFGRFGRVVQIGEGDFCLRSRGMDADRMEHADLSEEDWLLEYLAEQQGDVYHFHHFWRIGAGTIRRLRKMLPQARFICTLHELVAICAHDGQMVKMGTNELCHEASPAACYRCFPQKSPLHFKIRRSRLLHLLDLFDVLISPSAFLRTRFEGWGVPKGRIRVLENGLEQSGPRPVESDTHLDSKARRFAFFGRCAPTKGLDVLVRAAAMLERTAPELAFSVDVYGATRAQFTALWPEITPPQSVIFHGAYAPDTAMSLMQRYGWIVLPSTWWENSPVIFQEARAAGTPVISSDIGGMLEKSQSPDLRFPTGDSAALAEVLRKLHGNAETLRRLKDEMPQPFPVSAYCRRLQAIVAESETRTMPTGTVNMKLLGEAGYAPYVRAGQRQDVLTIFQHIPKTAGSSLVHEIRCHIGAMRGIHIDYTRVGQGVGTDQLMSLSVEDFLASYDPSRTRCISGHLRRHHIDRIQAEIPASRVIVVLRDPVDRVISDYRYQCTPDHPPHERFREMCPTIRDYLHSVGEMNKMWMFMLDGEEDISAGLRLAEERYAFVGVMAHHAYTINTIMLLHGKDALPEFRVRKTRDNAYNRVEDDADLRAEIAAINTRDTALYTHFLKAAEAQQANWAGFRRAFDLA</sequence>
<dbReference type="GO" id="GO:0016757">
    <property type="term" value="F:glycosyltransferase activity"/>
    <property type="evidence" value="ECO:0007669"/>
    <property type="project" value="TreeGrafter"/>
</dbReference>
<dbReference type="EMBL" id="CP046620">
    <property type="protein sequence ID" value="QHQ36056.1"/>
    <property type="molecule type" value="Genomic_DNA"/>
</dbReference>
<keyword evidence="3" id="KW-0808">Transferase</keyword>
<accession>A0A6P1T3K5</accession>
<dbReference type="PANTHER" id="PTHR45947:SF13">
    <property type="entry name" value="TRANSFERASE"/>
    <property type="match status" value="1"/>
</dbReference>
<reference evidence="3 4" key="1">
    <citation type="submission" date="2019-12" db="EMBL/GenBank/DDBJ databases">
        <title>Complete genome sequence of Algicella marina strain 9Alg 56(T) isolated from the red alga Tichocarpus crinitus.</title>
        <authorList>
            <person name="Kim S.-G."/>
            <person name="Nedashkovskaya O.I."/>
        </authorList>
    </citation>
    <scope>NUCLEOTIDE SEQUENCE [LARGE SCALE GENOMIC DNA]</scope>
    <source>
        <strain evidence="3 4">9Alg 56</strain>
    </source>
</reference>
<dbReference type="InterPro" id="IPR001296">
    <property type="entry name" value="Glyco_trans_1"/>
</dbReference>
<dbReference type="Gene3D" id="3.40.50.300">
    <property type="entry name" value="P-loop containing nucleotide triphosphate hydrolases"/>
    <property type="match status" value="1"/>
</dbReference>
<evidence type="ECO:0000313" key="3">
    <source>
        <dbReference type="EMBL" id="QHQ36056.1"/>
    </source>
</evidence>
<feature type="domain" description="Glycosyl transferase family 1" evidence="1">
    <location>
        <begin position="231"/>
        <end position="385"/>
    </location>
</feature>
<dbReference type="SUPFAM" id="SSF52540">
    <property type="entry name" value="P-loop containing nucleoside triphosphate hydrolases"/>
    <property type="match status" value="1"/>
</dbReference>
<dbReference type="AlphaFoldDB" id="A0A6P1T3K5"/>
<dbReference type="InterPro" id="IPR028098">
    <property type="entry name" value="Glyco_trans_4-like_N"/>
</dbReference>
<dbReference type="KEGG" id="amaq:GO499_13175"/>
<evidence type="ECO:0000313" key="4">
    <source>
        <dbReference type="Proteomes" id="UP000464495"/>
    </source>
</evidence>
<dbReference type="PANTHER" id="PTHR45947">
    <property type="entry name" value="SULFOQUINOVOSYL TRANSFERASE SQD2"/>
    <property type="match status" value="1"/>
</dbReference>
<dbReference type="SUPFAM" id="SSF53756">
    <property type="entry name" value="UDP-Glycosyltransferase/glycogen phosphorylase"/>
    <property type="match status" value="1"/>
</dbReference>
<protein>
    <submittedName>
        <fullName evidence="3">Glycosyltransferase</fullName>
    </submittedName>
</protein>
<dbReference type="Proteomes" id="UP000464495">
    <property type="component" value="Chromosome"/>
</dbReference>
<dbReference type="Gene3D" id="3.40.50.2000">
    <property type="entry name" value="Glycogen Phosphorylase B"/>
    <property type="match status" value="2"/>
</dbReference>
<dbReference type="Pfam" id="PF13579">
    <property type="entry name" value="Glyco_trans_4_4"/>
    <property type="match status" value="1"/>
</dbReference>